<evidence type="ECO:0000313" key="2">
    <source>
        <dbReference type="EMBL" id="RQX66804.1"/>
    </source>
</evidence>
<dbReference type="VEuPathDB" id="ToxoDB:TGCAST_300300"/>
<evidence type="ECO:0000256" key="1">
    <source>
        <dbReference type="SAM" id="MobiDB-lite"/>
    </source>
</evidence>
<feature type="region of interest" description="Disordered" evidence="1">
    <location>
        <begin position="137"/>
        <end position="162"/>
    </location>
</feature>
<dbReference type="Proteomes" id="UP000284452">
    <property type="component" value="Unassembled WGS sequence"/>
</dbReference>
<reference evidence="2 3" key="1">
    <citation type="submission" date="2017-10" db="EMBL/GenBank/DDBJ databases">
        <authorList>
            <person name="Sibley D."/>
            <person name="Venepally P."/>
            <person name="Karamycheva S."/>
            <person name="Hadjithomas M."/>
            <person name="Khan A."/>
            <person name="Brunk B."/>
            <person name="Roos D."/>
            <person name="Caler E."/>
            <person name="Lorenzi H."/>
        </authorList>
    </citation>
    <scope>NUCLEOTIDE SEQUENCE [LARGE SCALE GENOMIC DNA]</scope>
    <source>
        <strain evidence="2 3">CAST</strain>
    </source>
</reference>
<feature type="compositionally biased region" description="Basic and acidic residues" evidence="1">
    <location>
        <begin position="83"/>
        <end position="96"/>
    </location>
</feature>
<name>A0A425HLV1_TOXGO</name>
<accession>A0A425HLV1</accession>
<evidence type="ECO:0000313" key="3">
    <source>
        <dbReference type="Proteomes" id="UP000284452"/>
    </source>
</evidence>
<gene>
    <name evidence="2" type="ORF">TGCAST_300300</name>
</gene>
<proteinExistence type="predicted"/>
<protein>
    <submittedName>
        <fullName evidence="2">Uncharacterized protein</fullName>
    </submittedName>
</protein>
<comment type="caution">
    <text evidence="2">The sequence shown here is derived from an EMBL/GenBank/DDBJ whole genome shotgun (WGS) entry which is preliminary data.</text>
</comment>
<feature type="region of interest" description="Disordered" evidence="1">
    <location>
        <begin position="1"/>
        <end position="99"/>
    </location>
</feature>
<feature type="compositionally biased region" description="Basic residues" evidence="1">
    <location>
        <begin position="137"/>
        <end position="146"/>
    </location>
</feature>
<sequence length="162" mass="18622">MRYETMFSGKERRGRKPRKSRTQKGARGVAEPSEKPPNLKRNTERQGLPTPNRHPRCRRSIHMVYASKSKVPRASVQRVSVAGDRRERTGDERDPSLRSFLDQRPGEKLQFLCLATTRRCSLRSLLSLACSERKTRFLRRSRRTHSPPRSADPRAAVEGGSR</sequence>
<dbReference type="EMBL" id="AHIV02002211">
    <property type="protein sequence ID" value="RQX66804.1"/>
    <property type="molecule type" value="Genomic_DNA"/>
</dbReference>
<organism evidence="2 3">
    <name type="scientific">Toxoplasma gondii CAST</name>
    <dbReference type="NCBI Taxonomy" id="943122"/>
    <lineage>
        <taxon>Eukaryota</taxon>
        <taxon>Sar</taxon>
        <taxon>Alveolata</taxon>
        <taxon>Apicomplexa</taxon>
        <taxon>Conoidasida</taxon>
        <taxon>Coccidia</taxon>
        <taxon>Eucoccidiorida</taxon>
        <taxon>Eimeriorina</taxon>
        <taxon>Sarcocystidae</taxon>
        <taxon>Toxoplasma</taxon>
    </lineage>
</organism>
<dbReference type="AlphaFoldDB" id="A0A425HLV1"/>
<feature type="compositionally biased region" description="Basic residues" evidence="1">
    <location>
        <begin position="12"/>
        <end position="24"/>
    </location>
</feature>